<dbReference type="GO" id="GO:0003755">
    <property type="term" value="F:peptidyl-prolyl cis-trans isomerase activity"/>
    <property type="evidence" value="ECO:0007669"/>
    <property type="project" value="UniProtKB-UniRule"/>
</dbReference>
<name>A0A1V4ILN8_9CLOT</name>
<gene>
    <name evidence="7" type="ORF">CLORY_25530</name>
</gene>
<evidence type="ECO:0000256" key="4">
    <source>
        <dbReference type="ARBA" id="ARBA00023235"/>
    </source>
</evidence>
<dbReference type="Proteomes" id="UP000190080">
    <property type="component" value="Unassembled WGS sequence"/>
</dbReference>
<evidence type="ECO:0000313" key="8">
    <source>
        <dbReference type="Proteomes" id="UP000190080"/>
    </source>
</evidence>
<dbReference type="PIRSF" id="PIRSF001467">
    <property type="entry name" value="Peptidylpro_ismrse"/>
    <property type="match status" value="1"/>
</dbReference>
<keyword evidence="4 5" id="KW-0413">Isomerase</keyword>
<organism evidence="7 8">
    <name type="scientific">Clostridium oryzae</name>
    <dbReference type="NCBI Taxonomy" id="1450648"/>
    <lineage>
        <taxon>Bacteria</taxon>
        <taxon>Bacillati</taxon>
        <taxon>Bacillota</taxon>
        <taxon>Clostridia</taxon>
        <taxon>Eubacteriales</taxon>
        <taxon>Clostridiaceae</taxon>
        <taxon>Clostridium</taxon>
    </lineage>
</organism>
<evidence type="ECO:0000256" key="5">
    <source>
        <dbReference type="RuleBase" id="RU363019"/>
    </source>
</evidence>
<dbReference type="PANTHER" id="PTHR45625">
    <property type="entry name" value="PEPTIDYL-PROLYL CIS-TRANS ISOMERASE-RELATED"/>
    <property type="match status" value="1"/>
</dbReference>
<comment type="catalytic activity">
    <reaction evidence="5">
        <text>[protein]-peptidylproline (omega=180) = [protein]-peptidylproline (omega=0)</text>
        <dbReference type="Rhea" id="RHEA:16237"/>
        <dbReference type="Rhea" id="RHEA-COMP:10747"/>
        <dbReference type="Rhea" id="RHEA-COMP:10748"/>
        <dbReference type="ChEBI" id="CHEBI:83833"/>
        <dbReference type="ChEBI" id="CHEBI:83834"/>
        <dbReference type="EC" id="5.2.1.8"/>
    </reaction>
</comment>
<evidence type="ECO:0000259" key="6">
    <source>
        <dbReference type="PROSITE" id="PS50072"/>
    </source>
</evidence>
<dbReference type="SUPFAM" id="SSF50891">
    <property type="entry name" value="Cyclophilin-like"/>
    <property type="match status" value="1"/>
</dbReference>
<dbReference type="PRINTS" id="PR00153">
    <property type="entry name" value="CSAPPISMRASE"/>
</dbReference>
<evidence type="ECO:0000313" key="7">
    <source>
        <dbReference type="EMBL" id="OPJ60846.1"/>
    </source>
</evidence>
<dbReference type="PROSITE" id="PS50072">
    <property type="entry name" value="CSA_PPIASE_2"/>
    <property type="match status" value="1"/>
</dbReference>
<dbReference type="PROSITE" id="PS00170">
    <property type="entry name" value="CSA_PPIASE_1"/>
    <property type="match status" value="1"/>
</dbReference>
<dbReference type="AlphaFoldDB" id="A0A1V4ILN8"/>
<protein>
    <recommendedName>
        <fullName evidence="5">Peptidyl-prolyl cis-trans isomerase</fullName>
        <shortName evidence="5">PPIase</shortName>
        <ecNumber evidence="5">5.2.1.8</ecNumber>
    </recommendedName>
</protein>
<dbReference type="PANTHER" id="PTHR45625:SF4">
    <property type="entry name" value="PEPTIDYLPROLYL ISOMERASE DOMAIN AND WD REPEAT-CONTAINING PROTEIN 1"/>
    <property type="match status" value="1"/>
</dbReference>
<keyword evidence="3 5" id="KW-0697">Rotamase</keyword>
<evidence type="ECO:0000256" key="2">
    <source>
        <dbReference type="ARBA" id="ARBA00007365"/>
    </source>
</evidence>
<dbReference type="InterPro" id="IPR024936">
    <property type="entry name" value="Cyclophilin-type_PPIase"/>
</dbReference>
<comment type="function">
    <text evidence="1 5">PPIases accelerate the folding of proteins. It catalyzes the cis-trans isomerization of proline imidic peptide bonds in oligopeptides.</text>
</comment>
<dbReference type="Pfam" id="PF00160">
    <property type="entry name" value="Pro_isomerase"/>
    <property type="match status" value="1"/>
</dbReference>
<dbReference type="STRING" id="1450648.CLORY_25530"/>
<dbReference type="EC" id="5.2.1.8" evidence="5"/>
<sequence>MRQRNRFSILLLISCMLVMVSCTKKKFNQMDKPTRNDVTAEIVTNKGTIKVRLFPNVAPKAVENFTKLAEKKYYNGVIFHRVINNFMIQGGDPTGTGAGGQSIWGKPFKDEFSNKVHNFRGALSMANTGKNTNGSQFFIVQAPKISDDIEAYMKQNKFSEALINKYKKYGGTPWLDNKHTVFGQVYSGMDVVDKIAKLQADENGTSSEKITIKQIIISK</sequence>
<accession>A0A1V4ILN8</accession>
<dbReference type="EMBL" id="MZGV01000027">
    <property type="protein sequence ID" value="OPJ60846.1"/>
    <property type="molecule type" value="Genomic_DNA"/>
</dbReference>
<evidence type="ECO:0000256" key="1">
    <source>
        <dbReference type="ARBA" id="ARBA00002388"/>
    </source>
</evidence>
<dbReference type="InterPro" id="IPR029000">
    <property type="entry name" value="Cyclophilin-like_dom_sf"/>
</dbReference>
<dbReference type="PROSITE" id="PS51257">
    <property type="entry name" value="PROKAR_LIPOPROTEIN"/>
    <property type="match status" value="1"/>
</dbReference>
<keyword evidence="8" id="KW-1185">Reference proteome</keyword>
<reference evidence="7 8" key="1">
    <citation type="submission" date="2017-03" db="EMBL/GenBank/DDBJ databases">
        <title>Genome sequence of Clostridium oryzae DSM 28571.</title>
        <authorList>
            <person name="Poehlein A."/>
            <person name="Daniel R."/>
        </authorList>
    </citation>
    <scope>NUCLEOTIDE SEQUENCE [LARGE SCALE GENOMIC DNA]</scope>
    <source>
        <strain evidence="7 8">DSM 28571</strain>
    </source>
</reference>
<comment type="caution">
    <text evidence="7">The sequence shown here is derived from an EMBL/GenBank/DDBJ whole genome shotgun (WGS) entry which is preliminary data.</text>
</comment>
<comment type="similarity">
    <text evidence="2 5">Belongs to the cyclophilin-type PPIase family.</text>
</comment>
<proteinExistence type="inferred from homology"/>
<dbReference type="InterPro" id="IPR044666">
    <property type="entry name" value="Cyclophilin_A-like"/>
</dbReference>
<dbReference type="RefSeq" id="WP_207652211.1">
    <property type="nucleotide sequence ID" value="NZ_MZGV01000027.1"/>
</dbReference>
<feature type="domain" description="PPIase cyclophilin-type" evidence="6">
    <location>
        <begin position="47"/>
        <end position="219"/>
    </location>
</feature>
<dbReference type="Gene3D" id="2.40.100.10">
    <property type="entry name" value="Cyclophilin-like"/>
    <property type="match status" value="1"/>
</dbReference>
<dbReference type="InterPro" id="IPR020892">
    <property type="entry name" value="Cyclophilin-type_PPIase_CS"/>
</dbReference>
<evidence type="ECO:0000256" key="3">
    <source>
        <dbReference type="ARBA" id="ARBA00023110"/>
    </source>
</evidence>
<dbReference type="InterPro" id="IPR002130">
    <property type="entry name" value="Cyclophilin-type_PPIase_dom"/>
</dbReference>
<dbReference type="GO" id="GO:0006457">
    <property type="term" value="P:protein folding"/>
    <property type="evidence" value="ECO:0007669"/>
    <property type="project" value="InterPro"/>
</dbReference>